<feature type="compositionally biased region" description="Polar residues" evidence="1">
    <location>
        <begin position="39"/>
        <end position="49"/>
    </location>
</feature>
<sequence length="89" mass="9899">MFPMRTNNSIKINRFLFLSVVIGSIGWVNLQTSPKVASYSNQSSQYVEESQTHRGSGRCDDTECPSSQSFDSMKTARRGSGRIDSNQTS</sequence>
<accession>A0A1L9QVT7</accession>
<dbReference type="AlphaFoldDB" id="A0A1L9QVT7"/>
<comment type="caution">
    <text evidence="2">The sequence shown here is derived from an EMBL/GenBank/DDBJ whole genome shotgun (WGS) entry which is preliminary data.</text>
</comment>
<feature type="region of interest" description="Disordered" evidence="1">
    <location>
        <begin position="39"/>
        <end position="89"/>
    </location>
</feature>
<dbReference type="STRING" id="1925591.BI308_05220"/>
<dbReference type="Proteomes" id="UP000183940">
    <property type="component" value="Unassembled WGS sequence"/>
</dbReference>
<evidence type="ECO:0000256" key="1">
    <source>
        <dbReference type="SAM" id="MobiDB-lite"/>
    </source>
</evidence>
<reference evidence="2" key="1">
    <citation type="submission" date="2016-10" db="EMBL/GenBank/DDBJ databases">
        <title>CRISPR-Cas defence system in Roseofilum reptotaenium: evidence of a bacteriophage-cyanobacterium arms race in the coral black band disease.</title>
        <authorList>
            <person name="Buerger P."/>
            <person name="Wood-Charlson E.M."/>
            <person name="Weynberg K.D."/>
            <person name="Willis B."/>
            <person name="Van Oppen M.J."/>
        </authorList>
    </citation>
    <scope>NUCLEOTIDE SEQUENCE [LARGE SCALE GENOMIC DNA]</scope>
    <source>
        <strain evidence="2">AO1-A</strain>
    </source>
</reference>
<dbReference type="EMBL" id="MLAW01000005">
    <property type="protein sequence ID" value="OJJ26773.1"/>
    <property type="molecule type" value="Genomic_DNA"/>
</dbReference>
<gene>
    <name evidence="2" type="ORF">BI308_05220</name>
</gene>
<evidence type="ECO:0000313" key="3">
    <source>
        <dbReference type="Proteomes" id="UP000183940"/>
    </source>
</evidence>
<organism evidence="2 3">
    <name type="scientific">Roseofilum reptotaenium AO1-A</name>
    <dbReference type="NCBI Taxonomy" id="1925591"/>
    <lineage>
        <taxon>Bacteria</taxon>
        <taxon>Bacillati</taxon>
        <taxon>Cyanobacteriota</taxon>
        <taxon>Cyanophyceae</taxon>
        <taxon>Desertifilales</taxon>
        <taxon>Desertifilaceae</taxon>
        <taxon>Roseofilum</taxon>
    </lineage>
</organism>
<name>A0A1L9QVT7_9CYAN</name>
<proteinExistence type="predicted"/>
<keyword evidence="3" id="KW-1185">Reference proteome</keyword>
<evidence type="ECO:0000313" key="2">
    <source>
        <dbReference type="EMBL" id="OJJ26773.1"/>
    </source>
</evidence>
<protein>
    <submittedName>
        <fullName evidence="2">Uncharacterized protein</fullName>
    </submittedName>
</protein>